<dbReference type="SUPFAM" id="SSF54506">
    <property type="entry name" value="Diaminopimelate epimerase-like"/>
    <property type="match status" value="2"/>
</dbReference>
<evidence type="ECO:0000256" key="2">
    <source>
        <dbReference type="ARBA" id="ARBA00010219"/>
    </source>
</evidence>
<keyword evidence="5 8" id="KW-0457">Lysine biosynthesis</keyword>
<feature type="binding site" evidence="8">
    <location>
        <position position="194"/>
    </location>
    <ligand>
        <name>substrate</name>
    </ligand>
</feature>
<dbReference type="InterPro" id="IPR001653">
    <property type="entry name" value="DAP_epimerase_DapF"/>
</dbReference>
<organism evidence="10 11">
    <name type="scientific">Peiella sedimenti</name>
    <dbReference type="NCBI Taxonomy" id="3061083"/>
    <lineage>
        <taxon>Bacteria</taxon>
        <taxon>Pseudomonadati</taxon>
        <taxon>Pseudomonadota</taxon>
        <taxon>Alphaproteobacteria</taxon>
        <taxon>Caulobacterales</taxon>
        <taxon>Caulobacteraceae</taxon>
        <taxon>Peiella</taxon>
    </lineage>
</organism>
<feature type="active site" description="Proton acceptor" evidence="8">
    <location>
        <position position="221"/>
    </location>
</feature>
<dbReference type="InterPro" id="IPR018510">
    <property type="entry name" value="DAP_epimerase_AS"/>
</dbReference>
<dbReference type="Pfam" id="PF01678">
    <property type="entry name" value="DAP_epimerase"/>
    <property type="match status" value="2"/>
</dbReference>
<reference evidence="10" key="1">
    <citation type="submission" date="2023-07" db="EMBL/GenBank/DDBJ databases">
        <title>Brevundimonas soil sp. nov., isolated from the soil of chemical plant.</title>
        <authorList>
            <person name="Wu N."/>
        </authorList>
    </citation>
    <scope>NUCLEOTIDE SEQUENCE</scope>
    <source>
        <strain evidence="10">XZ-24</strain>
    </source>
</reference>
<dbReference type="EMBL" id="JAUKTR010000002">
    <property type="protein sequence ID" value="MDO1558956.1"/>
    <property type="molecule type" value="Genomic_DNA"/>
</dbReference>
<keyword evidence="8" id="KW-0963">Cytoplasm</keyword>
<keyword evidence="4 8" id="KW-0028">Amino-acid biosynthesis</keyword>
<feature type="binding site" evidence="8">
    <location>
        <begin position="75"/>
        <end position="76"/>
    </location>
    <ligand>
        <name>substrate</name>
    </ligand>
</feature>
<proteinExistence type="inferred from homology"/>
<evidence type="ECO:0000313" key="11">
    <source>
        <dbReference type="Proteomes" id="UP001169063"/>
    </source>
</evidence>
<comment type="caution">
    <text evidence="10">The sequence shown here is derived from an EMBL/GenBank/DDBJ whole genome shotgun (WGS) entry which is preliminary data.</text>
</comment>
<keyword evidence="11" id="KW-1185">Reference proteome</keyword>
<comment type="subcellular location">
    <subcellularLocation>
        <location evidence="8">Cytoplasm</location>
    </subcellularLocation>
</comment>
<feature type="binding site" evidence="8">
    <location>
        <position position="65"/>
    </location>
    <ligand>
        <name>substrate</name>
    </ligand>
</feature>
<feature type="active site" description="Proton donor" evidence="8">
    <location>
        <position position="74"/>
    </location>
</feature>
<feature type="binding site" evidence="8">
    <location>
        <position position="14"/>
    </location>
    <ligand>
        <name>substrate</name>
    </ligand>
</feature>
<dbReference type="GO" id="GO:0008837">
    <property type="term" value="F:diaminopimelate epimerase activity"/>
    <property type="evidence" value="ECO:0007669"/>
    <property type="project" value="UniProtKB-EC"/>
</dbReference>
<keyword evidence="6 8" id="KW-0413">Isomerase</keyword>
<dbReference type="NCBIfam" id="TIGR00652">
    <property type="entry name" value="DapF"/>
    <property type="match status" value="1"/>
</dbReference>
<feature type="binding site" evidence="8">
    <location>
        <begin position="212"/>
        <end position="213"/>
    </location>
    <ligand>
        <name>substrate</name>
    </ligand>
</feature>
<comment type="subunit">
    <text evidence="8">Homodimer.</text>
</comment>
<evidence type="ECO:0000256" key="8">
    <source>
        <dbReference type="HAMAP-Rule" id="MF_00197"/>
    </source>
</evidence>
<evidence type="ECO:0000256" key="5">
    <source>
        <dbReference type="ARBA" id="ARBA00023154"/>
    </source>
</evidence>
<accession>A0ABT8SK60</accession>
<feature type="binding site" evidence="8">
    <location>
        <begin position="222"/>
        <end position="223"/>
    </location>
    <ligand>
        <name>substrate</name>
    </ligand>
</feature>
<dbReference type="HAMAP" id="MF_00197">
    <property type="entry name" value="DAP_epimerase"/>
    <property type="match status" value="1"/>
</dbReference>
<evidence type="ECO:0000256" key="4">
    <source>
        <dbReference type="ARBA" id="ARBA00022605"/>
    </source>
</evidence>
<dbReference type="Proteomes" id="UP001169063">
    <property type="component" value="Unassembled WGS sequence"/>
</dbReference>
<comment type="similarity">
    <text evidence="2 8">Belongs to the diaminopimelate epimerase family.</text>
</comment>
<gene>
    <name evidence="8 10" type="primary">dapF</name>
    <name evidence="10" type="ORF">Q0812_05890</name>
</gene>
<name>A0ABT8SK60_9CAUL</name>
<dbReference type="PANTHER" id="PTHR31689:SF0">
    <property type="entry name" value="DIAMINOPIMELATE EPIMERASE"/>
    <property type="match status" value="1"/>
</dbReference>
<comment type="catalytic activity">
    <reaction evidence="7 8">
        <text>(2S,6S)-2,6-diaminopimelate = meso-2,6-diaminopimelate</text>
        <dbReference type="Rhea" id="RHEA:15393"/>
        <dbReference type="ChEBI" id="CHEBI:57609"/>
        <dbReference type="ChEBI" id="CHEBI:57791"/>
        <dbReference type="EC" id="5.1.1.7"/>
    </reaction>
</comment>
<comment type="function">
    <text evidence="8">Catalyzes the stereoinversion of LL-2,6-diaminopimelate (L,L-DAP) to meso-diaminopimelate (meso-DAP), a precursor of L-lysine and an essential component of the bacterial peptidoglycan.</text>
</comment>
<comment type="pathway">
    <text evidence="1 8">Amino-acid biosynthesis; L-lysine biosynthesis via DAP pathway; DL-2,6-diaminopimelate from LL-2,6-diaminopimelate: step 1/1.</text>
</comment>
<dbReference type="PROSITE" id="PS01326">
    <property type="entry name" value="DAP_EPIMERASE"/>
    <property type="match status" value="1"/>
</dbReference>
<evidence type="ECO:0000313" key="10">
    <source>
        <dbReference type="EMBL" id="MDO1558956.1"/>
    </source>
</evidence>
<feature type="binding site" evidence="8">
    <location>
        <position position="47"/>
    </location>
    <ligand>
        <name>substrate</name>
    </ligand>
</feature>
<feature type="site" description="Could be important to modulate the pK values of the two catalytic cysteine residues" evidence="8">
    <location>
        <position position="162"/>
    </location>
</feature>
<evidence type="ECO:0000256" key="6">
    <source>
        <dbReference type="ARBA" id="ARBA00023235"/>
    </source>
</evidence>
<protein>
    <recommendedName>
        <fullName evidence="3 8">Diaminopimelate epimerase</fullName>
        <shortName evidence="8">DAP epimerase</shortName>
        <ecNumber evidence="3 8">5.1.1.7</ecNumber>
    </recommendedName>
    <alternativeName>
        <fullName evidence="8">PLP-independent amino acid racemase</fullName>
    </alternativeName>
</protein>
<evidence type="ECO:0000256" key="7">
    <source>
        <dbReference type="ARBA" id="ARBA00051712"/>
    </source>
</evidence>
<dbReference type="RefSeq" id="WP_302109386.1">
    <property type="nucleotide sequence ID" value="NZ_JAUKTR010000002.1"/>
</dbReference>
<dbReference type="PANTHER" id="PTHR31689">
    <property type="entry name" value="DIAMINOPIMELATE EPIMERASE, CHLOROPLASTIC"/>
    <property type="match status" value="1"/>
</dbReference>
<evidence type="ECO:0000256" key="9">
    <source>
        <dbReference type="PROSITE-ProRule" id="PRU10125"/>
    </source>
</evidence>
<sequence length="281" mass="29480">MARTSYVKMNGAGNDFVVVDARARAFSPTPDQVRAICDRATGVGCDQLIALEPSQTADVFMRVWNADGGQVETCGNALRCVGWLAVQATGQAEVRIDTLGGPTLARAAGEGRVTVDMGAPRLAWNEIPLAEEMDTRGIELQFGPIDAPVAHTPGAVSMGNPHVVFFLDHTPDDGFVKGAGSLLERHPLFPEGVNVGFAHVLGPDRIRLRVWERGAGLTKACGTGACAALVAAHRRGLTGRAATVQVDGGELFIDWREVDGHVLMTGPVEVEGAGVLPGVAA</sequence>
<dbReference type="EC" id="5.1.1.7" evidence="3 8"/>
<evidence type="ECO:0000256" key="1">
    <source>
        <dbReference type="ARBA" id="ARBA00005196"/>
    </source>
</evidence>
<feature type="active site" evidence="9">
    <location>
        <position position="74"/>
    </location>
</feature>
<evidence type="ECO:0000256" key="3">
    <source>
        <dbReference type="ARBA" id="ARBA00013080"/>
    </source>
</evidence>
<feature type="site" description="Could be important to modulate the pK values of the two catalytic cysteine residues" evidence="8">
    <location>
        <position position="212"/>
    </location>
</feature>
<dbReference type="Gene3D" id="3.10.310.10">
    <property type="entry name" value="Diaminopimelate Epimerase, Chain A, domain 1"/>
    <property type="match status" value="2"/>
</dbReference>
<feature type="binding site" evidence="8">
    <location>
        <position position="160"/>
    </location>
    <ligand>
        <name>substrate</name>
    </ligand>
</feature>